<organism evidence="1 2">
    <name type="scientific">Solanum verrucosum</name>
    <dbReference type="NCBI Taxonomy" id="315347"/>
    <lineage>
        <taxon>Eukaryota</taxon>
        <taxon>Viridiplantae</taxon>
        <taxon>Streptophyta</taxon>
        <taxon>Embryophyta</taxon>
        <taxon>Tracheophyta</taxon>
        <taxon>Spermatophyta</taxon>
        <taxon>Magnoliopsida</taxon>
        <taxon>eudicotyledons</taxon>
        <taxon>Gunneridae</taxon>
        <taxon>Pentapetalae</taxon>
        <taxon>asterids</taxon>
        <taxon>lamiids</taxon>
        <taxon>Solanales</taxon>
        <taxon>Solanaceae</taxon>
        <taxon>Solanoideae</taxon>
        <taxon>Solaneae</taxon>
        <taxon>Solanum</taxon>
    </lineage>
</organism>
<dbReference type="Proteomes" id="UP001234989">
    <property type="component" value="Chromosome 6"/>
</dbReference>
<dbReference type="EMBL" id="CP133617">
    <property type="protein sequence ID" value="WMV32996.1"/>
    <property type="molecule type" value="Genomic_DNA"/>
</dbReference>
<proteinExistence type="predicted"/>
<dbReference type="AlphaFoldDB" id="A0AAF0R722"/>
<sequence length="291" mass="34230">MKLARWKSQYLSLGGRLTLINSVLDALPTYMMSLFPIPPGVINRLDSIRRVFVARKQGKEGVPLSQMEKREFDEEGDYTVFKMFFCGETAETVNHLFIQCKVTGQLWSLFLRLKNISWVMPGRIAEALYSWEEAGLQAKNRGNWRIIPATIWWTVWKERNLRVFEIRESNMQQLVELLAEVEEYNIDENKTDAMRWGSKGTFTVKECYRQHGTHYQEECPVSKQVLSMFGKEGNYKSFAIALHSSHRSLKQNFLLKWVMPQTLKEAHWNRSLWRVDKAIKRIWRMIPAAIF</sequence>
<gene>
    <name evidence="1" type="ORF">MTR67_026381</name>
</gene>
<protein>
    <recommendedName>
        <fullName evidence="3">Reverse transcriptase zinc-binding domain-containing protein</fullName>
    </recommendedName>
</protein>
<name>A0AAF0R722_SOLVR</name>
<evidence type="ECO:0008006" key="3">
    <source>
        <dbReference type="Google" id="ProtNLM"/>
    </source>
</evidence>
<evidence type="ECO:0000313" key="1">
    <source>
        <dbReference type="EMBL" id="WMV32996.1"/>
    </source>
</evidence>
<dbReference type="PANTHER" id="PTHR33116">
    <property type="entry name" value="REVERSE TRANSCRIPTASE ZINC-BINDING DOMAIN-CONTAINING PROTEIN-RELATED-RELATED"/>
    <property type="match status" value="1"/>
</dbReference>
<keyword evidence="2" id="KW-1185">Reference proteome</keyword>
<evidence type="ECO:0000313" key="2">
    <source>
        <dbReference type="Proteomes" id="UP001234989"/>
    </source>
</evidence>
<accession>A0AAF0R722</accession>
<dbReference type="PANTHER" id="PTHR33116:SF78">
    <property type="entry name" value="OS12G0587133 PROTEIN"/>
    <property type="match status" value="1"/>
</dbReference>
<reference evidence="1" key="1">
    <citation type="submission" date="2023-08" db="EMBL/GenBank/DDBJ databases">
        <title>A de novo genome assembly of Solanum verrucosum Schlechtendal, a Mexican diploid species geographically isolated from the other diploid A-genome species in potato relatives.</title>
        <authorList>
            <person name="Hosaka K."/>
        </authorList>
    </citation>
    <scope>NUCLEOTIDE SEQUENCE</scope>
    <source>
        <tissue evidence="1">Young leaves</tissue>
    </source>
</reference>